<feature type="compositionally biased region" description="Basic and acidic residues" evidence="1">
    <location>
        <begin position="347"/>
        <end position="360"/>
    </location>
</feature>
<evidence type="ECO:0000313" key="3">
    <source>
        <dbReference type="Proteomes" id="UP000265618"/>
    </source>
</evidence>
<feature type="compositionally biased region" description="Basic and acidic residues" evidence="1">
    <location>
        <begin position="400"/>
        <end position="416"/>
    </location>
</feature>
<feature type="region of interest" description="Disordered" evidence="1">
    <location>
        <begin position="326"/>
        <end position="427"/>
    </location>
</feature>
<feature type="compositionally biased region" description="Basic and acidic residues" evidence="1">
    <location>
        <begin position="674"/>
        <end position="703"/>
    </location>
</feature>
<evidence type="ECO:0000313" key="2">
    <source>
        <dbReference type="EMBL" id="GIQ79695.1"/>
    </source>
</evidence>
<feature type="region of interest" description="Disordered" evidence="1">
    <location>
        <begin position="650"/>
        <end position="783"/>
    </location>
</feature>
<organism evidence="2 3">
    <name type="scientific">Kipferlia bialata</name>
    <dbReference type="NCBI Taxonomy" id="797122"/>
    <lineage>
        <taxon>Eukaryota</taxon>
        <taxon>Metamonada</taxon>
        <taxon>Carpediemonas-like organisms</taxon>
        <taxon>Kipferlia</taxon>
    </lineage>
</organism>
<dbReference type="PANTHER" id="PTHR23159">
    <property type="entry name" value="CENTROSOMAL PROTEIN 2"/>
    <property type="match status" value="1"/>
</dbReference>
<feature type="compositionally biased region" description="Polar residues" evidence="1">
    <location>
        <begin position="760"/>
        <end position="769"/>
    </location>
</feature>
<protein>
    <submittedName>
        <fullName evidence="2">Uncharacterized protein</fullName>
    </submittedName>
</protein>
<feature type="compositionally biased region" description="Basic residues" evidence="1">
    <location>
        <begin position="377"/>
        <end position="388"/>
    </location>
</feature>
<name>A0A9K3GEM4_9EUKA</name>
<keyword evidence="3" id="KW-1185">Reference proteome</keyword>
<feature type="region of interest" description="Disordered" evidence="1">
    <location>
        <begin position="1"/>
        <end position="90"/>
    </location>
</feature>
<dbReference type="EMBL" id="BDIP01000043">
    <property type="protein sequence ID" value="GIQ79695.1"/>
    <property type="molecule type" value="Genomic_DNA"/>
</dbReference>
<dbReference type="PANTHER" id="PTHR23159:SF31">
    <property type="entry name" value="CENTROSOME-ASSOCIATED PROTEIN CEP250 ISOFORM X1"/>
    <property type="match status" value="1"/>
</dbReference>
<dbReference type="Gene3D" id="1.10.287.1490">
    <property type="match status" value="1"/>
</dbReference>
<gene>
    <name evidence="2" type="ORF">KIPB_000374</name>
</gene>
<proteinExistence type="predicted"/>
<sequence length="783" mass="87648">MAGQDTSDRGCVPMGEIDTEGEGWAQADTDRGEGTDTPEGYGDMTPEELIEALAVSEKRNRTLRNQRRAAERERDETEEEAMASRARHKRQMKALQKQLDEAPLTCGDAEREGKSIAQIESLQKALQDMESERDVALREVVSMSGRIDTLTQEKAGWKAERRDLSKAYAALEELLEKTKGERDAMVGEGAELVKECDTMREGWTNMRDEWYKMRDERQGLLSNITALKVQIGSLQGSASVKGVIQQQNTIQTLSQERDALADSLKRLKCTQAAHVSNTNELEGKLTAMQAERDTLYAGRSRMVLKLSIVTGERDAAIQKVQQLQAEQELFAPSPSTKRTRRGRRAGQKGEREEDLVKVEVEATPLSDETASQDALASRRRVYERRRFKMPSSEDDTSDTSGEKAKERDDCDLKREPTPVLPDPTKLDPTVELSAKERAPPRPFPRGKCCKGNCLKNFPAKMGKDLMMRLSYTEAYFTPDPQVKLALRSDFFVTHVYDQEQDEFRVPLCRTSVSRVCGASCKELLDYADTDLSKCPPGTRHAGEDVPVVYGRWGSRNLRLNRRGHQFALNGSRGWIVKQLYIHTETGVLTLPKRQVAWATRASPNLVAEVEADALDKLRTRGQVFTESDDESSDDGEANLLALDDTVAGEGERGGEALQEQATPVAVSVSQPVPTHEDTRHRESVRERESERESTTQTEQDVRQRQQWGALLQGNRRRSPRISSTGSTPVLMDRHLSQAPGPTATRGQVSTPRTPRPGSKRTGSTTTTDMANYPSPKRRPWQMQ</sequence>
<reference evidence="2 3" key="1">
    <citation type="journal article" date="2018" name="PLoS ONE">
        <title>The draft genome of Kipferlia bialata reveals reductive genome evolution in fornicate parasites.</title>
        <authorList>
            <person name="Tanifuji G."/>
            <person name="Takabayashi S."/>
            <person name="Kume K."/>
            <person name="Takagi M."/>
            <person name="Nakayama T."/>
            <person name="Kamikawa R."/>
            <person name="Inagaki Y."/>
            <person name="Hashimoto T."/>
        </authorList>
    </citation>
    <scope>NUCLEOTIDE SEQUENCE [LARGE SCALE GENOMIC DNA]</scope>
    <source>
        <strain evidence="2">NY0173</strain>
    </source>
</reference>
<accession>A0A9K3GEM4</accession>
<comment type="caution">
    <text evidence="2">The sequence shown here is derived from an EMBL/GenBank/DDBJ whole genome shotgun (WGS) entry which is preliminary data.</text>
</comment>
<evidence type="ECO:0000256" key="1">
    <source>
        <dbReference type="SAM" id="MobiDB-lite"/>
    </source>
</evidence>
<feature type="compositionally biased region" description="Basic residues" evidence="1">
    <location>
        <begin position="337"/>
        <end position="346"/>
    </location>
</feature>
<dbReference type="Proteomes" id="UP000265618">
    <property type="component" value="Unassembled WGS sequence"/>
</dbReference>
<dbReference type="AlphaFoldDB" id="A0A9K3GEM4"/>